<name>A0ABQ5BR23_9ASTR</name>
<organism evidence="4 5">
    <name type="scientific">Tanacetum coccineum</name>
    <dbReference type="NCBI Taxonomy" id="301880"/>
    <lineage>
        <taxon>Eukaryota</taxon>
        <taxon>Viridiplantae</taxon>
        <taxon>Streptophyta</taxon>
        <taxon>Embryophyta</taxon>
        <taxon>Tracheophyta</taxon>
        <taxon>Spermatophyta</taxon>
        <taxon>Magnoliopsida</taxon>
        <taxon>eudicotyledons</taxon>
        <taxon>Gunneridae</taxon>
        <taxon>Pentapetalae</taxon>
        <taxon>asterids</taxon>
        <taxon>campanulids</taxon>
        <taxon>Asterales</taxon>
        <taxon>Asteraceae</taxon>
        <taxon>Asteroideae</taxon>
        <taxon>Anthemideae</taxon>
        <taxon>Anthemidinae</taxon>
        <taxon>Tanacetum</taxon>
    </lineage>
</organism>
<dbReference type="PANTHER" id="PTHR11439">
    <property type="entry name" value="GAG-POL-RELATED RETROTRANSPOSON"/>
    <property type="match status" value="1"/>
</dbReference>
<sequence>MALPEDHLAKFHKITDAKEIWEAIKSRFGGNNESKKMQKYILKQQFEGFSVSNSKGLHKGYDRFQSLLSQLEIHGAGISTEDANQKFLRSLPSAWSQVSLIMRTKPGVDSLSFDDLYNNLRVFESDVKRSIASSSSTHNVAFVLENTSNTNDLDEFNLEEMVLKWQIAMISMRMKKVYKKTGRKLQFDAKELNTGNKDKENGKRSGKQEDSKALVTLDGEGVDWNQSLQKLNKKLTMMALLASSVLRYRMSAKDKVGLGGECVKVKSDSMAQEERFSLLWCHDNLKRCSEEAGFRWGLLLWWGLIGEGICGIVDIVGGESRGWRGAKVGWKLKNRDFNDAVGQKDQEKKQSENQANKHAGPQEANHNAGTQDNIDAGDSEKEDESAQDYFVLPIWSSYSSTIKRSTAKDAGEASNKHPDLKTDEKPVDKEDQVFLDELERLKRQEKEANDAAEALRKEFAQETKNLLIQAGAAKASSTNIVNTVSTPVSTASPYGGLSFTDPTNPEQDDSEIPALEDIYQNPTDGIFTNSSYDDEGAVADFTNLETVVNVSPIPTSRINSIHPSTLILGDPQSAVQTRSKVTKSSGAHAFVSYVQKQRRNNHKDFQHCLFACFLSQNEPKKISEALEDESWVDAMQEELLQFKIQKVWILVDLPYGKKAIGTKWVYRNKKDERGVVVRNKARLVAQGHRQEEGIDYDEVFAPVARIEAIRIFLAFASYMGFIVYQMDVKSAFLYGKIDEEVYVSQPPGFIDPKYPQKVYKVVKALYGLHQAPRAWYATLSTFLLKNGYRRGTIDKTLFIKKDKHDIILVQVYVDDIIFGSTKKSWCDEFEALMKSRFQMSSMGELTFFLGLQVKQKEDGIFISQDKYVAEILKKFDFVNVKTASTPIETQKPLVKDEEASDVDVHLYRSMIGSLMYLTASRPDIMFAVCACSRFQVTPKTSHLSAVKRIFRYLKGKPKLGLWYPRVSSFDLEAYSDSDYAGANLDRKSTTGGCQFLGRRLISWQCKKQTIVATSTTEAEYVAAAS</sequence>
<feature type="domain" description="Reverse transcriptase Ty1/copia-type" evidence="3">
    <location>
        <begin position="646"/>
        <end position="888"/>
    </location>
</feature>
<comment type="caution">
    <text evidence="4">The sequence shown here is derived from an EMBL/GenBank/DDBJ whole genome shotgun (WGS) entry which is preliminary data.</text>
</comment>
<feature type="coiled-coil region" evidence="1">
    <location>
        <begin position="435"/>
        <end position="465"/>
    </location>
</feature>
<feature type="compositionally biased region" description="Basic and acidic residues" evidence="2">
    <location>
        <begin position="340"/>
        <end position="351"/>
    </location>
</feature>
<dbReference type="EMBL" id="BQNB010013540">
    <property type="protein sequence ID" value="GJT17255.1"/>
    <property type="molecule type" value="Genomic_DNA"/>
</dbReference>
<feature type="region of interest" description="Disordered" evidence="2">
    <location>
        <begin position="405"/>
        <end position="426"/>
    </location>
</feature>
<protein>
    <submittedName>
        <fullName evidence="4">Ribonuclease H-like domain-containing protein</fullName>
    </submittedName>
</protein>
<dbReference type="InterPro" id="IPR043502">
    <property type="entry name" value="DNA/RNA_pol_sf"/>
</dbReference>
<feature type="region of interest" description="Disordered" evidence="2">
    <location>
        <begin position="340"/>
        <end position="382"/>
    </location>
</feature>
<reference evidence="4" key="2">
    <citation type="submission" date="2022-01" db="EMBL/GenBank/DDBJ databases">
        <authorList>
            <person name="Yamashiro T."/>
            <person name="Shiraishi A."/>
            <person name="Satake H."/>
            <person name="Nakayama K."/>
        </authorList>
    </citation>
    <scope>NUCLEOTIDE SEQUENCE</scope>
</reference>
<keyword evidence="5" id="KW-1185">Reference proteome</keyword>
<feature type="compositionally biased region" description="Basic and acidic residues" evidence="2">
    <location>
        <begin position="406"/>
        <end position="426"/>
    </location>
</feature>
<dbReference type="Proteomes" id="UP001151760">
    <property type="component" value="Unassembled WGS sequence"/>
</dbReference>
<dbReference type="Pfam" id="PF07727">
    <property type="entry name" value="RVT_2"/>
    <property type="match status" value="1"/>
</dbReference>
<evidence type="ECO:0000313" key="5">
    <source>
        <dbReference type="Proteomes" id="UP001151760"/>
    </source>
</evidence>
<evidence type="ECO:0000256" key="1">
    <source>
        <dbReference type="SAM" id="Coils"/>
    </source>
</evidence>
<dbReference type="InterPro" id="IPR013103">
    <property type="entry name" value="RVT_2"/>
</dbReference>
<feature type="compositionally biased region" description="Polar residues" evidence="2">
    <location>
        <begin position="364"/>
        <end position="373"/>
    </location>
</feature>
<evidence type="ECO:0000259" key="3">
    <source>
        <dbReference type="Pfam" id="PF07727"/>
    </source>
</evidence>
<gene>
    <name evidence="4" type="ORF">Tco_0875961</name>
</gene>
<dbReference type="PANTHER" id="PTHR11439:SF495">
    <property type="entry name" value="REVERSE TRANSCRIPTASE, RNA-DEPENDENT DNA POLYMERASE-RELATED"/>
    <property type="match status" value="1"/>
</dbReference>
<accession>A0ABQ5BR23</accession>
<reference evidence="4" key="1">
    <citation type="journal article" date="2022" name="Int. J. Mol. Sci.">
        <title>Draft Genome of Tanacetum Coccineum: Genomic Comparison of Closely Related Tanacetum-Family Plants.</title>
        <authorList>
            <person name="Yamashiro T."/>
            <person name="Shiraishi A."/>
            <person name="Nakayama K."/>
            <person name="Satake H."/>
        </authorList>
    </citation>
    <scope>NUCLEOTIDE SEQUENCE</scope>
</reference>
<dbReference type="Pfam" id="PF14223">
    <property type="entry name" value="Retrotran_gag_2"/>
    <property type="match status" value="1"/>
</dbReference>
<dbReference type="SUPFAM" id="SSF56672">
    <property type="entry name" value="DNA/RNA polymerases"/>
    <property type="match status" value="1"/>
</dbReference>
<feature type="region of interest" description="Disordered" evidence="2">
    <location>
        <begin position="189"/>
        <end position="210"/>
    </location>
</feature>
<dbReference type="CDD" id="cd09272">
    <property type="entry name" value="RNase_HI_RT_Ty1"/>
    <property type="match status" value="1"/>
</dbReference>
<proteinExistence type="predicted"/>
<evidence type="ECO:0000256" key="2">
    <source>
        <dbReference type="SAM" id="MobiDB-lite"/>
    </source>
</evidence>
<evidence type="ECO:0000313" key="4">
    <source>
        <dbReference type="EMBL" id="GJT17255.1"/>
    </source>
</evidence>
<keyword evidence="1" id="KW-0175">Coiled coil</keyword>